<sequence length="386" mass="44151">MDQNIDSSDFDQIQTSQYPVIHHPTQEISEEIFQAKGNLMKSIQTFLEKFNRYPFGVMPKELEEYMNFPSWNIPTFYNDDEELSIQHKEYLENASNAIAPVLPTKEPEYSLSMGYEHLSTTPEMKLDEVIKSSAKNLVPILKDVPMESFKVYSNPLFDDGEINSDKLDPHCFNAKSDLIESLSNQDTLIDSSPKFDFLLKEFSEELNAEITDTIVESLSPSPIPVEDSDSLMDEIDLFLATDNFLPPGIESDDYDSGGDIHFHKELLVDDSISLPENKSSNFDHHNDPSFPRFPSEPPDVEFFFDFEPDSGKLISVVKNNNDELNEDECFDPGGEIDVFANVEDDDYFPFIFVIRIFLPYLIYPEVYPLLLFARSEDTIFDPGISV</sequence>
<name>A0A6L2M6U0_TANCI</name>
<dbReference type="AlphaFoldDB" id="A0A6L2M6U0"/>
<reference evidence="1" key="1">
    <citation type="journal article" date="2019" name="Sci. Rep.">
        <title>Draft genome of Tanacetum cinerariifolium, the natural source of mosquito coil.</title>
        <authorList>
            <person name="Yamashiro T."/>
            <person name="Shiraishi A."/>
            <person name="Satake H."/>
            <person name="Nakayama K."/>
        </authorList>
    </citation>
    <scope>NUCLEOTIDE SEQUENCE</scope>
</reference>
<protein>
    <recommendedName>
        <fullName evidence="2">Reverse transcriptase domain-containing protein</fullName>
    </recommendedName>
</protein>
<proteinExistence type="predicted"/>
<evidence type="ECO:0008006" key="2">
    <source>
        <dbReference type="Google" id="ProtNLM"/>
    </source>
</evidence>
<gene>
    <name evidence="1" type="ORF">Tci_041656</name>
</gene>
<accession>A0A6L2M6U0</accession>
<dbReference type="EMBL" id="BKCJ010005979">
    <property type="protein sequence ID" value="GEU69678.1"/>
    <property type="molecule type" value="Genomic_DNA"/>
</dbReference>
<evidence type="ECO:0000313" key="1">
    <source>
        <dbReference type="EMBL" id="GEU69678.1"/>
    </source>
</evidence>
<comment type="caution">
    <text evidence="1">The sequence shown here is derived from an EMBL/GenBank/DDBJ whole genome shotgun (WGS) entry which is preliminary data.</text>
</comment>
<organism evidence="1">
    <name type="scientific">Tanacetum cinerariifolium</name>
    <name type="common">Dalmatian daisy</name>
    <name type="synonym">Chrysanthemum cinerariifolium</name>
    <dbReference type="NCBI Taxonomy" id="118510"/>
    <lineage>
        <taxon>Eukaryota</taxon>
        <taxon>Viridiplantae</taxon>
        <taxon>Streptophyta</taxon>
        <taxon>Embryophyta</taxon>
        <taxon>Tracheophyta</taxon>
        <taxon>Spermatophyta</taxon>
        <taxon>Magnoliopsida</taxon>
        <taxon>eudicotyledons</taxon>
        <taxon>Gunneridae</taxon>
        <taxon>Pentapetalae</taxon>
        <taxon>asterids</taxon>
        <taxon>campanulids</taxon>
        <taxon>Asterales</taxon>
        <taxon>Asteraceae</taxon>
        <taxon>Asteroideae</taxon>
        <taxon>Anthemideae</taxon>
        <taxon>Anthemidinae</taxon>
        <taxon>Tanacetum</taxon>
    </lineage>
</organism>